<organism evidence="2 3">
    <name type="scientific">Kitasatospora arboriphila</name>
    <dbReference type="NCBI Taxonomy" id="258052"/>
    <lineage>
        <taxon>Bacteria</taxon>
        <taxon>Bacillati</taxon>
        <taxon>Actinomycetota</taxon>
        <taxon>Actinomycetes</taxon>
        <taxon>Kitasatosporales</taxon>
        <taxon>Streptomycetaceae</taxon>
        <taxon>Kitasatospora</taxon>
    </lineage>
</organism>
<evidence type="ECO:0000313" key="2">
    <source>
        <dbReference type="EMBL" id="GAA1130925.1"/>
    </source>
</evidence>
<reference evidence="2 3" key="1">
    <citation type="journal article" date="2019" name="Int. J. Syst. Evol. Microbiol.">
        <title>The Global Catalogue of Microorganisms (GCM) 10K type strain sequencing project: providing services to taxonomists for standard genome sequencing and annotation.</title>
        <authorList>
            <consortium name="The Broad Institute Genomics Platform"/>
            <consortium name="The Broad Institute Genome Sequencing Center for Infectious Disease"/>
            <person name="Wu L."/>
            <person name="Ma J."/>
        </authorList>
    </citation>
    <scope>NUCLEOTIDE SEQUENCE [LARGE SCALE GENOMIC DNA]</scope>
    <source>
        <strain evidence="2 3">JCM 13002</strain>
    </source>
</reference>
<proteinExistence type="predicted"/>
<dbReference type="EMBL" id="BAAALD010000230">
    <property type="protein sequence ID" value="GAA1130925.1"/>
    <property type="molecule type" value="Genomic_DNA"/>
</dbReference>
<protein>
    <submittedName>
        <fullName evidence="2">Uncharacterized protein</fullName>
    </submittedName>
</protein>
<feature type="compositionally biased region" description="Basic residues" evidence="1">
    <location>
        <begin position="73"/>
        <end position="85"/>
    </location>
</feature>
<name>A0ABN1U9K8_9ACTN</name>
<evidence type="ECO:0000313" key="3">
    <source>
        <dbReference type="Proteomes" id="UP001499987"/>
    </source>
</evidence>
<keyword evidence="3" id="KW-1185">Reference proteome</keyword>
<comment type="caution">
    <text evidence="2">The sequence shown here is derived from an EMBL/GenBank/DDBJ whole genome shotgun (WGS) entry which is preliminary data.</text>
</comment>
<gene>
    <name evidence="2" type="ORF">GCM10009663_78370</name>
</gene>
<accession>A0ABN1U9K8</accession>
<dbReference type="Proteomes" id="UP001499987">
    <property type="component" value="Unassembled WGS sequence"/>
</dbReference>
<evidence type="ECO:0000256" key="1">
    <source>
        <dbReference type="SAM" id="MobiDB-lite"/>
    </source>
</evidence>
<feature type="region of interest" description="Disordered" evidence="1">
    <location>
        <begin position="1"/>
        <end position="85"/>
    </location>
</feature>
<sequence length="85" mass="9194">MAGDRFRSGYLPRPSVRGFPHRPASNHGRGRSGTARVKGAYGVPPGSPTLDPHRTAPKVGSYRGDAGGLPVRLTRKRQPRVLRPL</sequence>